<accession>A0A084WLE3</accession>
<organism evidence="2">
    <name type="scientific">Anopheles sinensis</name>
    <name type="common">Mosquito</name>
    <dbReference type="NCBI Taxonomy" id="74873"/>
    <lineage>
        <taxon>Eukaryota</taxon>
        <taxon>Metazoa</taxon>
        <taxon>Ecdysozoa</taxon>
        <taxon>Arthropoda</taxon>
        <taxon>Hexapoda</taxon>
        <taxon>Insecta</taxon>
        <taxon>Pterygota</taxon>
        <taxon>Neoptera</taxon>
        <taxon>Endopterygota</taxon>
        <taxon>Diptera</taxon>
        <taxon>Nematocera</taxon>
        <taxon>Culicoidea</taxon>
        <taxon>Culicidae</taxon>
        <taxon>Anophelinae</taxon>
        <taxon>Anopheles</taxon>
    </lineage>
</organism>
<feature type="compositionally biased region" description="Basic and acidic residues" evidence="1">
    <location>
        <begin position="51"/>
        <end position="62"/>
    </location>
</feature>
<reference evidence="2 4" key="1">
    <citation type="journal article" date="2014" name="BMC Genomics">
        <title>Genome sequence of Anopheles sinensis provides insight into genetics basis of mosquito competence for malaria parasites.</title>
        <authorList>
            <person name="Zhou D."/>
            <person name="Zhang D."/>
            <person name="Ding G."/>
            <person name="Shi L."/>
            <person name="Hou Q."/>
            <person name="Ye Y."/>
            <person name="Xu Y."/>
            <person name="Zhou H."/>
            <person name="Xiong C."/>
            <person name="Li S."/>
            <person name="Yu J."/>
            <person name="Hong S."/>
            <person name="Yu X."/>
            <person name="Zou P."/>
            <person name="Chen C."/>
            <person name="Chang X."/>
            <person name="Wang W."/>
            <person name="Lv Y."/>
            <person name="Sun Y."/>
            <person name="Ma L."/>
            <person name="Shen B."/>
            <person name="Zhu C."/>
        </authorList>
    </citation>
    <scope>NUCLEOTIDE SEQUENCE [LARGE SCALE GENOMIC DNA]</scope>
</reference>
<gene>
    <name evidence="2" type="ORF">ZHAS_00019088</name>
</gene>
<feature type="region of interest" description="Disordered" evidence="1">
    <location>
        <begin position="33"/>
        <end position="62"/>
    </location>
</feature>
<keyword evidence="4" id="KW-1185">Reference proteome</keyword>
<evidence type="ECO:0000256" key="1">
    <source>
        <dbReference type="SAM" id="MobiDB-lite"/>
    </source>
</evidence>
<proteinExistence type="predicted"/>
<reference evidence="3" key="2">
    <citation type="submission" date="2020-05" db="UniProtKB">
        <authorList>
            <consortium name="EnsemblMetazoa"/>
        </authorList>
    </citation>
    <scope>IDENTIFICATION</scope>
</reference>
<dbReference type="AlphaFoldDB" id="A0A084WLE3"/>
<sequence>MATNVDKQPAMVKINIESSPLDSPDVMDREALAVPPVDIGRGRRLNPGNGKKNDSRSRSNSQ</sequence>
<dbReference type="Proteomes" id="UP000030765">
    <property type="component" value="Unassembled WGS sequence"/>
</dbReference>
<dbReference type="EMBL" id="ATLV01024232">
    <property type="status" value="NOT_ANNOTATED_CDS"/>
    <property type="molecule type" value="Genomic_DNA"/>
</dbReference>
<name>A0A084WLE3_ANOSI</name>
<protein>
    <submittedName>
        <fullName evidence="2 3">Choline dehydrogenase</fullName>
    </submittedName>
</protein>
<dbReference type="EMBL" id="KE525350">
    <property type="protein sequence ID" value="KFB51037.1"/>
    <property type="molecule type" value="Genomic_DNA"/>
</dbReference>
<evidence type="ECO:0000313" key="4">
    <source>
        <dbReference type="Proteomes" id="UP000030765"/>
    </source>
</evidence>
<dbReference type="EnsemblMetazoa" id="ASIC019088-RA">
    <property type="protein sequence ID" value="ASIC019088-PA"/>
    <property type="gene ID" value="ASIC019088"/>
</dbReference>
<evidence type="ECO:0000313" key="3">
    <source>
        <dbReference type="EnsemblMetazoa" id="ASIC019088-PA"/>
    </source>
</evidence>
<dbReference type="VEuPathDB" id="VectorBase:ASIC019088"/>
<evidence type="ECO:0000313" key="2">
    <source>
        <dbReference type="EMBL" id="KFB51037.1"/>
    </source>
</evidence>